<dbReference type="RefSeq" id="WP_371941927.1">
    <property type="nucleotide sequence ID" value="NZ_JAXCEH010000009.1"/>
</dbReference>
<reference evidence="3 4" key="1">
    <citation type="submission" date="2023-11" db="EMBL/GenBank/DDBJ databases">
        <title>Actinomadura monticuli sp. nov., isolated from volcanic ash.</title>
        <authorList>
            <person name="Lee S.D."/>
            <person name="Yang H."/>
            <person name="Kim I.S."/>
        </authorList>
    </citation>
    <scope>NUCLEOTIDE SEQUENCE [LARGE SCALE GENOMIC DNA]</scope>
    <source>
        <strain evidence="3 4">DSM 45346</strain>
    </source>
</reference>
<keyword evidence="2" id="KW-1133">Transmembrane helix</keyword>
<sequence length="408" mass="42248">MNGIEERLREAFGAGAETVRPHAGAHAENARRLRRARVRRRIAVPSAVVATAVVATAAAVAAPLALSGPPEDAPDTLGGITGRPPGVPMDASSIVTIPTRLPGGGTFRADAVGADGSVIGRAPDGRVWRAGPGGGTPRRLGGRAAGGLATGRGFGTWIAPGSNRLNCRVPGGLTRGIDDQGAMAERPVLAGGGVVIGSDVMDQPFLATGCGAGKTMENPRGSFGYAKALAYPTLFTVDPTDKANGLREVDVRTSEITKRHPLPGGVRAQKPTGKPSGSMGGLTSVGPDRRPKGVQIPVEGPLSPEPVWQAAATGRYFAWAVDGTVTIFDRKTWTRVLGIHQGRPLTAGQAPAVRLTAGDDVIAYTVAGLATVWDTRSVRLATWRGEVLAAGGWLLWRDGSVYRLGRTR</sequence>
<feature type="transmembrane region" description="Helical" evidence="2">
    <location>
        <begin position="42"/>
        <end position="66"/>
    </location>
</feature>
<evidence type="ECO:0000313" key="3">
    <source>
        <dbReference type="EMBL" id="MFA1555201.1"/>
    </source>
</evidence>
<evidence type="ECO:0000256" key="2">
    <source>
        <dbReference type="SAM" id="Phobius"/>
    </source>
</evidence>
<feature type="region of interest" description="Disordered" evidence="1">
    <location>
        <begin position="259"/>
        <end position="290"/>
    </location>
</feature>
<comment type="caution">
    <text evidence="3">The sequence shown here is derived from an EMBL/GenBank/DDBJ whole genome shotgun (WGS) entry which is preliminary data.</text>
</comment>
<dbReference type="EMBL" id="JAXCEH010000009">
    <property type="protein sequence ID" value="MFA1555201.1"/>
    <property type="molecule type" value="Genomic_DNA"/>
</dbReference>
<evidence type="ECO:0000256" key="1">
    <source>
        <dbReference type="SAM" id="MobiDB-lite"/>
    </source>
</evidence>
<proteinExistence type="predicted"/>
<keyword evidence="2" id="KW-0472">Membrane</keyword>
<evidence type="ECO:0008006" key="5">
    <source>
        <dbReference type="Google" id="ProtNLM"/>
    </source>
</evidence>
<feature type="region of interest" description="Disordered" evidence="1">
    <location>
        <begin position="123"/>
        <end position="145"/>
    </location>
</feature>
<organism evidence="3 4">
    <name type="scientific">Actinomadura chokoriensis</name>
    <dbReference type="NCBI Taxonomy" id="454156"/>
    <lineage>
        <taxon>Bacteria</taxon>
        <taxon>Bacillati</taxon>
        <taxon>Actinomycetota</taxon>
        <taxon>Actinomycetes</taxon>
        <taxon>Streptosporangiales</taxon>
        <taxon>Thermomonosporaceae</taxon>
        <taxon>Actinomadura</taxon>
    </lineage>
</organism>
<name>A0ABV4QX60_9ACTN</name>
<gene>
    <name evidence="3" type="ORF">SM436_16040</name>
</gene>
<protein>
    <recommendedName>
        <fullName evidence="5">WD40 repeat domain-containing protein</fullName>
    </recommendedName>
</protein>
<keyword evidence="2" id="KW-0812">Transmembrane</keyword>
<accession>A0ABV4QX60</accession>
<keyword evidence="4" id="KW-1185">Reference proteome</keyword>
<evidence type="ECO:0000313" key="4">
    <source>
        <dbReference type="Proteomes" id="UP001569904"/>
    </source>
</evidence>
<dbReference type="Proteomes" id="UP001569904">
    <property type="component" value="Unassembled WGS sequence"/>
</dbReference>